<reference evidence="1" key="1">
    <citation type="submission" date="2021-06" db="EMBL/GenBank/DDBJ databases">
        <authorList>
            <person name="Kallberg Y."/>
            <person name="Tangrot J."/>
            <person name="Rosling A."/>
        </authorList>
    </citation>
    <scope>NUCLEOTIDE SEQUENCE</scope>
    <source>
        <strain evidence="1">BR232B</strain>
    </source>
</reference>
<feature type="non-terminal residue" evidence="1">
    <location>
        <position position="163"/>
    </location>
</feature>
<evidence type="ECO:0000313" key="2">
    <source>
        <dbReference type="Proteomes" id="UP000789739"/>
    </source>
</evidence>
<comment type="caution">
    <text evidence="1">The sequence shown here is derived from an EMBL/GenBank/DDBJ whole genome shotgun (WGS) entry which is preliminary data.</text>
</comment>
<keyword evidence="2" id="KW-1185">Reference proteome</keyword>
<accession>A0A9N9HDS9</accession>
<protein>
    <submittedName>
        <fullName evidence="1">7233_t:CDS:1</fullName>
    </submittedName>
</protein>
<name>A0A9N9HDS9_9GLOM</name>
<proteinExistence type="predicted"/>
<dbReference type="OrthoDB" id="2448326at2759"/>
<dbReference type="Proteomes" id="UP000789739">
    <property type="component" value="Unassembled WGS sequence"/>
</dbReference>
<gene>
    <name evidence="1" type="ORF">PBRASI_LOCUS11765</name>
</gene>
<sequence length="163" mass="18460">LQYEELYDISSEMQDAIDKELYTYVFEILTLLSDEKLSAANTIDSIIADAATNINSMKKCPNCNQQNIENRKQVCPTCRMRLPTLTEMQRQRTVGVEISKTDRPAKPLIFKSYSVDDDSYTVSIPKISLTQPSVVTDPKVKIPEIYIPDPIEINPNSIANVEK</sequence>
<dbReference type="AlphaFoldDB" id="A0A9N9HDS9"/>
<organism evidence="1 2">
    <name type="scientific">Paraglomus brasilianum</name>
    <dbReference type="NCBI Taxonomy" id="144538"/>
    <lineage>
        <taxon>Eukaryota</taxon>
        <taxon>Fungi</taxon>
        <taxon>Fungi incertae sedis</taxon>
        <taxon>Mucoromycota</taxon>
        <taxon>Glomeromycotina</taxon>
        <taxon>Glomeromycetes</taxon>
        <taxon>Paraglomerales</taxon>
        <taxon>Paraglomeraceae</taxon>
        <taxon>Paraglomus</taxon>
    </lineage>
</organism>
<feature type="non-terminal residue" evidence="1">
    <location>
        <position position="1"/>
    </location>
</feature>
<dbReference type="EMBL" id="CAJVPI010006806">
    <property type="protein sequence ID" value="CAG8680267.1"/>
    <property type="molecule type" value="Genomic_DNA"/>
</dbReference>
<evidence type="ECO:0000313" key="1">
    <source>
        <dbReference type="EMBL" id="CAG8680267.1"/>
    </source>
</evidence>